<feature type="domain" description="ER-bound oxygenase mpaB/mpaB'/Rubber oxygenase catalytic" evidence="1">
    <location>
        <begin position="18"/>
        <end position="241"/>
    </location>
</feature>
<organism evidence="2 3">
    <name type="scientific">Saccharopolyspora gloriosae</name>
    <dbReference type="NCBI Taxonomy" id="455344"/>
    <lineage>
        <taxon>Bacteria</taxon>
        <taxon>Bacillati</taxon>
        <taxon>Actinomycetota</taxon>
        <taxon>Actinomycetes</taxon>
        <taxon>Pseudonocardiales</taxon>
        <taxon>Pseudonocardiaceae</taxon>
        <taxon>Saccharopolyspora</taxon>
    </lineage>
</organism>
<proteinExistence type="predicted"/>
<dbReference type="EMBL" id="JACHIV010000001">
    <property type="protein sequence ID" value="MBB5069690.1"/>
    <property type="molecule type" value="Genomic_DNA"/>
</dbReference>
<dbReference type="PANTHER" id="PTHR36151">
    <property type="entry name" value="BLR2777 PROTEIN"/>
    <property type="match status" value="1"/>
</dbReference>
<dbReference type="AlphaFoldDB" id="A0A840NCN7"/>
<dbReference type="Proteomes" id="UP000580474">
    <property type="component" value="Unassembled WGS sequence"/>
</dbReference>
<dbReference type="GO" id="GO:0016491">
    <property type="term" value="F:oxidoreductase activity"/>
    <property type="evidence" value="ECO:0007669"/>
    <property type="project" value="InterPro"/>
</dbReference>
<accession>A0A840NCN7</accession>
<gene>
    <name evidence="2" type="ORF">BJ969_002778</name>
</gene>
<dbReference type="Pfam" id="PF09995">
    <property type="entry name" value="MPAB_Lcp_cat"/>
    <property type="match status" value="1"/>
</dbReference>
<evidence type="ECO:0000313" key="2">
    <source>
        <dbReference type="EMBL" id="MBB5069690.1"/>
    </source>
</evidence>
<evidence type="ECO:0000259" key="1">
    <source>
        <dbReference type="Pfam" id="PF09995"/>
    </source>
</evidence>
<sequence>MTVPTESRVREDELIVGAGLLAGGANVIMQLARPGVGYGVVESEVDTGNIIKHPIKRTRTTLTYLAVASMGTDEERALFRRATNRSHARVRSTESSPVSYNAFDKNLQLWVAACLYRGVEDVYTMLVGGLTDAEIDELYQRSATLGTTLQVTDDMWPADRAEFERYWNDALEQVHVDDTVREYLHQIAVLGFMPRYVSAPLGGFNKFLTTGFLPQRFRDEMRLPWTGRDQRRFDRLMRAMGAVIRRLPPVLRKFPFNYYLWDVRRRIKAGSPLV</sequence>
<protein>
    <submittedName>
        <fullName evidence="2">Uncharacterized protein (DUF2236 family)</fullName>
    </submittedName>
</protein>
<reference evidence="2 3" key="1">
    <citation type="submission" date="2020-08" db="EMBL/GenBank/DDBJ databases">
        <title>Sequencing the genomes of 1000 actinobacteria strains.</title>
        <authorList>
            <person name="Klenk H.-P."/>
        </authorList>
    </citation>
    <scope>NUCLEOTIDE SEQUENCE [LARGE SCALE GENOMIC DNA]</scope>
    <source>
        <strain evidence="2 3">DSM 45582</strain>
    </source>
</reference>
<comment type="caution">
    <text evidence="2">The sequence shown here is derived from an EMBL/GenBank/DDBJ whole genome shotgun (WGS) entry which is preliminary data.</text>
</comment>
<evidence type="ECO:0000313" key="3">
    <source>
        <dbReference type="Proteomes" id="UP000580474"/>
    </source>
</evidence>
<dbReference type="InterPro" id="IPR018713">
    <property type="entry name" value="MPAB/Lcp_cat_dom"/>
</dbReference>
<keyword evidence="3" id="KW-1185">Reference proteome</keyword>
<name>A0A840NCN7_9PSEU</name>
<dbReference type="RefSeq" id="WP_184479341.1">
    <property type="nucleotide sequence ID" value="NZ_JACHIV010000001.1"/>
</dbReference>
<dbReference type="PANTHER" id="PTHR36151:SF3">
    <property type="entry name" value="ER-BOUND OXYGENASE MPAB_MPAB'_RUBBER OXYGENASE CATALYTIC DOMAIN-CONTAINING PROTEIN"/>
    <property type="match status" value="1"/>
</dbReference>